<gene>
    <name evidence="1" type="ORF">EYZ11_009832</name>
</gene>
<dbReference type="VEuPathDB" id="FungiDB:EYZ11_009832"/>
<dbReference type="AlphaFoldDB" id="A0A4S3J916"/>
<dbReference type="Proteomes" id="UP000308092">
    <property type="component" value="Unassembled WGS sequence"/>
</dbReference>
<comment type="caution">
    <text evidence="1">The sequence shown here is derived from an EMBL/GenBank/DDBJ whole genome shotgun (WGS) entry which is preliminary data.</text>
</comment>
<dbReference type="EMBL" id="SOSA01000490">
    <property type="protein sequence ID" value="THC90707.1"/>
    <property type="molecule type" value="Genomic_DNA"/>
</dbReference>
<proteinExistence type="predicted"/>
<evidence type="ECO:0000313" key="1">
    <source>
        <dbReference type="EMBL" id="THC90707.1"/>
    </source>
</evidence>
<sequence length="26" mass="3081">MPYTKALPKREAARLETYIFKNLVRA</sequence>
<keyword evidence="2" id="KW-1185">Reference proteome</keyword>
<evidence type="ECO:0000313" key="2">
    <source>
        <dbReference type="Proteomes" id="UP000308092"/>
    </source>
</evidence>
<name>A0A4S3J916_9EURO</name>
<reference evidence="1 2" key="1">
    <citation type="submission" date="2019-03" db="EMBL/GenBank/DDBJ databases">
        <title>The genome sequence of a newly discovered highly antifungal drug resistant Aspergillus species, Aspergillus tanneri NIH 1004.</title>
        <authorList>
            <person name="Mounaud S."/>
            <person name="Singh I."/>
            <person name="Joardar V."/>
            <person name="Pakala S."/>
            <person name="Pakala S."/>
            <person name="Venepally P."/>
            <person name="Hoover J."/>
            <person name="Nierman W."/>
            <person name="Chung J."/>
            <person name="Losada L."/>
        </authorList>
    </citation>
    <scope>NUCLEOTIDE SEQUENCE [LARGE SCALE GENOMIC DNA]</scope>
    <source>
        <strain evidence="1 2">NIH1004</strain>
    </source>
</reference>
<accession>A0A4S3J916</accession>
<protein>
    <submittedName>
        <fullName evidence="1">Uncharacterized protein</fullName>
    </submittedName>
</protein>
<organism evidence="1 2">
    <name type="scientific">Aspergillus tanneri</name>
    <dbReference type="NCBI Taxonomy" id="1220188"/>
    <lineage>
        <taxon>Eukaryota</taxon>
        <taxon>Fungi</taxon>
        <taxon>Dikarya</taxon>
        <taxon>Ascomycota</taxon>
        <taxon>Pezizomycotina</taxon>
        <taxon>Eurotiomycetes</taxon>
        <taxon>Eurotiomycetidae</taxon>
        <taxon>Eurotiales</taxon>
        <taxon>Aspergillaceae</taxon>
        <taxon>Aspergillus</taxon>
        <taxon>Aspergillus subgen. Circumdati</taxon>
    </lineage>
</organism>